<dbReference type="Pfam" id="PF05159">
    <property type="entry name" value="Capsule_synth"/>
    <property type="match status" value="1"/>
</dbReference>
<dbReference type="GO" id="GO:0015774">
    <property type="term" value="P:polysaccharide transport"/>
    <property type="evidence" value="ECO:0007669"/>
    <property type="project" value="InterPro"/>
</dbReference>
<gene>
    <name evidence="1" type="ORF">QLS71_012995</name>
</gene>
<dbReference type="RefSeq" id="WP_308992663.1">
    <property type="nucleotide sequence ID" value="NZ_CP155618.1"/>
</dbReference>
<sequence>MKKYILIYVYNSLSEEEIEFWEQINVTLKDKGYTLFLLFQILPKSEVNFIYAKFTERLEHVIYPKNFSKKDKYFDFSTFLEREKVWYGESNSDRLTAAKYLKFKYSKLIKELNPVLLVLGNGNHASDMILKDTAKVNQTPIIYIERGSLPKSWHTDSLGITAGTKIARTSLSNLKVDNSNSYKKYKPYYLKSKSTWWDQPSNKEQINIKKRYNIESNQNLILFANQLDNDTSNFLYNPFFSSNLKAFEWFCESLANNNLEGFVLVKKHPYYKGDNTVFQNVLKRYSLKGAWVDDIALFDCIEQADLICAVNSTMLFEALIYDKPVLQLGDSILNRKDVVYHLKSKTDYSTLQNWYRKESLQEKLDNYSMFMSYLIDNELSFFLKESKDMELNSVEFFVQKLLKFTDNSKQGSYPENFIKLNNYIPKDRLDKSFINKIKRIFNKIKKKN</sequence>
<reference evidence="1" key="1">
    <citation type="submission" date="2024-04" db="EMBL/GenBank/DDBJ databases">
        <title>Mariniflexile litorale, isolated from the shallow sediments of the Sea of Japan.</title>
        <authorList>
            <person name="Romanenko L."/>
            <person name="Isaeva M."/>
        </authorList>
    </citation>
    <scope>NUCLEOTIDE SEQUENCE [LARGE SCALE GENOMIC DNA]</scope>
    <source>
        <strain evidence="1">KMM 9835</strain>
    </source>
</reference>
<dbReference type="Proteomes" id="UP001224325">
    <property type="component" value="Chromosome"/>
</dbReference>
<evidence type="ECO:0000313" key="1">
    <source>
        <dbReference type="EMBL" id="XBL13235.1"/>
    </source>
</evidence>
<evidence type="ECO:0008006" key="3">
    <source>
        <dbReference type="Google" id="ProtNLM"/>
    </source>
</evidence>
<proteinExistence type="predicted"/>
<protein>
    <recommendedName>
        <fullName evidence="3">Capsular polysaccharide export protein</fullName>
    </recommendedName>
</protein>
<dbReference type="AlphaFoldDB" id="A0AAU7ED20"/>
<dbReference type="InterPro" id="IPR007833">
    <property type="entry name" value="Capsule_polysaccharide_synth"/>
</dbReference>
<accession>A0AAU7ED20</accession>
<dbReference type="EMBL" id="CP155618">
    <property type="protein sequence ID" value="XBL13235.1"/>
    <property type="molecule type" value="Genomic_DNA"/>
</dbReference>
<dbReference type="KEGG" id="mlil:QLS71_012995"/>
<keyword evidence="2" id="KW-1185">Reference proteome</keyword>
<organism evidence="1 2">
    <name type="scientific">Mariniflexile litorale</name>
    <dbReference type="NCBI Taxonomy" id="3045158"/>
    <lineage>
        <taxon>Bacteria</taxon>
        <taxon>Pseudomonadati</taxon>
        <taxon>Bacteroidota</taxon>
        <taxon>Flavobacteriia</taxon>
        <taxon>Flavobacteriales</taxon>
        <taxon>Flavobacteriaceae</taxon>
        <taxon>Mariniflexile</taxon>
    </lineage>
</organism>
<evidence type="ECO:0000313" key="2">
    <source>
        <dbReference type="Proteomes" id="UP001224325"/>
    </source>
</evidence>
<dbReference type="GO" id="GO:0000271">
    <property type="term" value="P:polysaccharide biosynthetic process"/>
    <property type="evidence" value="ECO:0007669"/>
    <property type="project" value="InterPro"/>
</dbReference>
<dbReference type="SUPFAM" id="SSF53756">
    <property type="entry name" value="UDP-Glycosyltransferase/glycogen phosphorylase"/>
    <property type="match status" value="1"/>
</dbReference>
<name>A0AAU7ED20_9FLAO</name>